<dbReference type="EMBL" id="AWEZ01000056">
    <property type="protein sequence ID" value="ERL07657.1"/>
    <property type="molecule type" value="Genomic_DNA"/>
</dbReference>
<dbReference type="Pfam" id="PF00294">
    <property type="entry name" value="PfkB"/>
    <property type="match status" value="1"/>
</dbReference>
<dbReference type="SUPFAM" id="SSF53613">
    <property type="entry name" value="Ribokinase-like"/>
    <property type="match status" value="1"/>
</dbReference>
<dbReference type="RefSeq" id="WP_021726496.1">
    <property type="nucleotide sequence ID" value="NZ_AWEZ01000056.1"/>
</dbReference>
<evidence type="ECO:0000256" key="2">
    <source>
        <dbReference type="ARBA" id="ARBA00022679"/>
    </source>
</evidence>
<proteinExistence type="inferred from homology"/>
<protein>
    <submittedName>
        <fullName evidence="8">Putative tagatose-6-phosphate kinase</fullName>
    </submittedName>
</protein>
<comment type="caution">
    <text evidence="8">The sequence shown here is derived from an EMBL/GenBank/DDBJ whole genome shotgun (WGS) entry which is preliminary data.</text>
</comment>
<dbReference type="PANTHER" id="PTHR46566:SF5">
    <property type="entry name" value="1-PHOSPHOFRUCTOKINASE"/>
    <property type="match status" value="1"/>
</dbReference>
<dbReference type="STRING" id="1125712.HMPREF1316_2282"/>
<dbReference type="PIRSF" id="PIRSF000535">
    <property type="entry name" value="1PFK/6PFK/LacC"/>
    <property type="match status" value="1"/>
</dbReference>
<evidence type="ECO:0000256" key="3">
    <source>
        <dbReference type="ARBA" id="ARBA00022741"/>
    </source>
</evidence>
<evidence type="ECO:0000313" key="8">
    <source>
        <dbReference type="EMBL" id="ERL07657.1"/>
    </source>
</evidence>
<keyword evidence="3" id="KW-0547">Nucleotide-binding</keyword>
<evidence type="ECO:0000256" key="6">
    <source>
        <dbReference type="PIRNR" id="PIRNR000535"/>
    </source>
</evidence>
<dbReference type="GO" id="GO:0008443">
    <property type="term" value="F:phosphofructokinase activity"/>
    <property type="evidence" value="ECO:0007669"/>
    <property type="project" value="TreeGrafter"/>
</dbReference>
<dbReference type="GO" id="GO:0005524">
    <property type="term" value="F:ATP binding"/>
    <property type="evidence" value="ECO:0007669"/>
    <property type="project" value="UniProtKB-KW"/>
</dbReference>
<evidence type="ECO:0000256" key="4">
    <source>
        <dbReference type="ARBA" id="ARBA00022777"/>
    </source>
</evidence>
<keyword evidence="2 6" id="KW-0808">Transferase</keyword>
<dbReference type="NCBIfam" id="TIGR03168">
    <property type="entry name" value="1-PFK"/>
    <property type="match status" value="1"/>
</dbReference>
<keyword evidence="9" id="KW-1185">Reference proteome</keyword>
<evidence type="ECO:0000256" key="1">
    <source>
        <dbReference type="ARBA" id="ARBA00010688"/>
    </source>
</evidence>
<reference evidence="8 9" key="1">
    <citation type="submission" date="2013-08" db="EMBL/GenBank/DDBJ databases">
        <authorList>
            <person name="Durkin A.S."/>
            <person name="Haft D.R."/>
            <person name="McCorrison J."/>
            <person name="Torralba M."/>
            <person name="Gillis M."/>
            <person name="Haft D.H."/>
            <person name="Methe B."/>
            <person name="Sutton G."/>
            <person name="Nelson K.E."/>
        </authorList>
    </citation>
    <scope>NUCLEOTIDE SEQUENCE [LARGE SCALE GENOMIC DNA]</scope>
    <source>
        <strain evidence="8 9">F0195</strain>
    </source>
</reference>
<organism evidence="8 9">
    <name type="scientific">Olsenella profusa F0195</name>
    <dbReference type="NCBI Taxonomy" id="1125712"/>
    <lineage>
        <taxon>Bacteria</taxon>
        <taxon>Bacillati</taxon>
        <taxon>Actinomycetota</taxon>
        <taxon>Coriobacteriia</taxon>
        <taxon>Coriobacteriales</taxon>
        <taxon>Atopobiaceae</taxon>
        <taxon>Olsenella</taxon>
    </lineage>
</organism>
<dbReference type="OrthoDB" id="9801219at2"/>
<evidence type="ECO:0000259" key="7">
    <source>
        <dbReference type="Pfam" id="PF00294"/>
    </source>
</evidence>
<comment type="similarity">
    <text evidence="1">Belongs to the carbohydrate kinase PfkB family.</text>
</comment>
<dbReference type="Gene3D" id="3.40.1190.20">
    <property type="match status" value="1"/>
</dbReference>
<gene>
    <name evidence="8" type="ORF">HMPREF1316_2282</name>
</gene>
<dbReference type="GO" id="GO:0016052">
    <property type="term" value="P:carbohydrate catabolic process"/>
    <property type="evidence" value="ECO:0007669"/>
    <property type="project" value="UniProtKB-ARBA"/>
</dbReference>
<name>U2UX27_9ACTN</name>
<evidence type="ECO:0000313" key="9">
    <source>
        <dbReference type="Proteomes" id="UP000016638"/>
    </source>
</evidence>
<feature type="domain" description="Carbohydrate kinase PfkB" evidence="7">
    <location>
        <begin position="7"/>
        <end position="292"/>
    </location>
</feature>
<dbReference type="PANTHER" id="PTHR46566">
    <property type="entry name" value="1-PHOSPHOFRUCTOKINASE-RELATED"/>
    <property type="match status" value="1"/>
</dbReference>
<dbReference type="eggNOG" id="COG1105">
    <property type="taxonomic scope" value="Bacteria"/>
</dbReference>
<dbReference type="Proteomes" id="UP000016638">
    <property type="component" value="Unassembled WGS sequence"/>
</dbReference>
<dbReference type="AlphaFoldDB" id="U2UX27"/>
<sequence>MILTVTLNTSIDKAYQLDGALEAGTVMRVARCSNSAGGKGLNASRAVASCGATVLATGFVGGHNGSLLLDLLGRDGIPQRFVRVGSETRSCINVLEGQGRSTEFLEPGASVTGEEFRQLVMLVREEAGRAGVVTMSGSVPAGLPKTAWAELVSTVRAEGVPVILDSSGASLERAVRAATKPTVIKPNVDEISQLVGHRIASIPEVVDAARRLHGEGIRDVIVSLGADGAVLVTDEGAFRGSSPSITVLNPVGSGDTLVGAYAVAMERGLPAPERLRYAMSRATANCLSPETGRFDADTADDLLARTVVEPVR</sequence>
<dbReference type="PROSITE" id="PS00584">
    <property type="entry name" value="PFKB_KINASES_2"/>
    <property type="match status" value="1"/>
</dbReference>
<dbReference type="CDD" id="cd01164">
    <property type="entry name" value="FruK_PfkB_like"/>
    <property type="match status" value="1"/>
</dbReference>
<dbReference type="InterPro" id="IPR011611">
    <property type="entry name" value="PfkB_dom"/>
</dbReference>
<dbReference type="GO" id="GO:0044281">
    <property type="term" value="P:small molecule metabolic process"/>
    <property type="evidence" value="ECO:0007669"/>
    <property type="project" value="UniProtKB-ARBA"/>
</dbReference>
<keyword evidence="4 8" id="KW-0418">Kinase</keyword>
<evidence type="ECO:0000256" key="5">
    <source>
        <dbReference type="ARBA" id="ARBA00022840"/>
    </source>
</evidence>
<accession>U2UX27</accession>
<dbReference type="FunFam" id="3.40.1190.20:FF:000001">
    <property type="entry name" value="Phosphofructokinase"/>
    <property type="match status" value="1"/>
</dbReference>
<dbReference type="PATRIC" id="fig|1125712.3.peg.1626"/>
<dbReference type="InterPro" id="IPR017583">
    <property type="entry name" value="Tagatose/fructose_Pkinase"/>
</dbReference>
<keyword evidence="5" id="KW-0067">ATP-binding</keyword>
<dbReference type="GO" id="GO:0005829">
    <property type="term" value="C:cytosol"/>
    <property type="evidence" value="ECO:0007669"/>
    <property type="project" value="TreeGrafter"/>
</dbReference>
<dbReference type="InterPro" id="IPR029056">
    <property type="entry name" value="Ribokinase-like"/>
</dbReference>
<dbReference type="InterPro" id="IPR002173">
    <property type="entry name" value="Carboh/pur_kinase_PfkB_CS"/>
</dbReference>